<feature type="signal peptide" evidence="1">
    <location>
        <begin position="1"/>
        <end position="18"/>
    </location>
</feature>
<name>A0A5N5X9M8_9EURO</name>
<dbReference type="EMBL" id="ML732186">
    <property type="protein sequence ID" value="KAB8076032.1"/>
    <property type="molecule type" value="Genomic_DNA"/>
</dbReference>
<keyword evidence="1" id="KW-0732">Signal</keyword>
<proteinExistence type="predicted"/>
<dbReference type="Proteomes" id="UP000326565">
    <property type="component" value="Unassembled WGS sequence"/>
</dbReference>
<feature type="chain" id="PRO_5035879106" evidence="1">
    <location>
        <begin position="19"/>
        <end position="203"/>
    </location>
</feature>
<dbReference type="OrthoDB" id="4292214at2759"/>
<keyword evidence="3" id="KW-1185">Reference proteome</keyword>
<sequence>MNLKSILILLTTITLSTAIPFAQKTPAPKPTPTVKTVDPILNSLAAAAAAASTGKNICPLSKRSKQCCQSVNSIADTITEPIGEVIPLLKGAKLSSLLGFDCMAMADTDPNDYCGKDVMCCTGKPGQNVQGGDIFKTCEPFDEAIKKKQKALDKQNQRPVEKAMSYVAMTSSMAAAAAASRSAAASSSAIFTSGSISASPTGH</sequence>
<protein>
    <submittedName>
        <fullName evidence="2">Uncharacterized protein</fullName>
    </submittedName>
</protein>
<evidence type="ECO:0000313" key="2">
    <source>
        <dbReference type="EMBL" id="KAB8076032.1"/>
    </source>
</evidence>
<dbReference type="AlphaFoldDB" id="A0A5N5X9M8"/>
<accession>A0A5N5X9M8</accession>
<gene>
    <name evidence="2" type="ORF">BDV29DRAFT_155113</name>
</gene>
<evidence type="ECO:0000313" key="3">
    <source>
        <dbReference type="Proteomes" id="UP000326565"/>
    </source>
</evidence>
<evidence type="ECO:0000256" key="1">
    <source>
        <dbReference type="SAM" id="SignalP"/>
    </source>
</evidence>
<organism evidence="2 3">
    <name type="scientific">Aspergillus leporis</name>
    <dbReference type="NCBI Taxonomy" id="41062"/>
    <lineage>
        <taxon>Eukaryota</taxon>
        <taxon>Fungi</taxon>
        <taxon>Dikarya</taxon>
        <taxon>Ascomycota</taxon>
        <taxon>Pezizomycotina</taxon>
        <taxon>Eurotiomycetes</taxon>
        <taxon>Eurotiomycetidae</taxon>
        <taxon>Eurotiales</taxon>
        <taxon>Aspergillaceae</taxon>
        <taxon>Aspergillus</taxon>
        <taxon>Aspergillus subgen. Circumdati</taxon>
    </lineage>
</organism>
<reference evidence="2 3" key="1">
    <citation type="submission" date="2019-04" db="EMBL/GenBank/DDBJ databases">
        <title>Friends and foes A comparative genomics study of 23 Aspergillus species from section Flavi.</title>
        <authorList>
            <consortium name="DOE Joint Genome Institute"/>
            <person name="Kjaerbolling I."/>
            <person name="Vesth T."/>
            <person name="Frisvad J.C."/>
            <person name="Nybo J.L."/>
            <person name="Theobald S."/>
            <person name="Kildgaard S."/>
            <person name="Isbrandt T."/>
            <person name="Kuo A."/>
            <person name="Sato A."/>
            <person name="Lyhne E.K."/>
            <person name="Kogle M.E."/>
            <person name="Wiebenga A."/>
            <person name="Kun R.S."/>
            <person name="Lubbers R.J."/>
            <person name="Makela M.R."/>
            <person name="Barry K."/>
            <person name="Chovatia M."/>
            <person name="Clum A."/>
            <person name="Daum C."/>
            <person name="Haridas S."/>
            <person name="He G."/>
            <person name="LaButti K."/>
            <person name="Lipzen A."/>
            <person name="Mondo S."/>
            <person name="Riley R."/>
            <person name="Salamov A."/>
            <person name="Simmons B.A."/>
            <person name="Magnuson J.K."/>
            <person name="Henrissat B."/>
            <person name="Mortensen U.H."/>
            <person name="Larsen T.O."/>
            <person name="Devries R.P."/>
            <person name="Grigoriev I.V."/>
            <person name="Machida M."/>
            <person name="Baker S.E."/>
            <person name="Andersen M.R."/>
        </authorList>
    </citation>
    <scope>NUCLEOTIDE SEQUENCE [LARGE SCALE GENOMIC DNA]</scope>
    <source>
        <strain evidence="2 3">CBS 151.66</strain>
    </source>
</reference>